<proteinExistence type="predicted"/>
<sequence length="161" mass="17686">MIRRSGGALRLYAGLMSEKKTQTMKPATAAQKLGILLEAAPEEFQNTLISRTELTELDTNPPEWLALLRANGPHPKQVVAAKLGVSISGLARGKVTEPLTSAEILALLQQPPAWLVTERATQFEVREEQIRVKDRDAERARKAAHAARFAAQNEKAAAKKR</sequence>
<dbReference type="Proteomes" id="UP000297604">
    <property type="component" value="Unassembled WGS sequence"/>
</dbReference>
<name>A0ABY2INI4_9MICO</name>
<organism evidence="1 2">
    <name type="scientific">Cryobacterium glucosi</name>
    <dbReference type="NCBI Taxonomy" id="1259175"/>
    <lineage>
        <taxon>Bacteria</taxon>
        <taxon>Bacillati</taxon>
        <taxon>Actinomycetota</taxon>
        <taxon>Actinomycetes</taxon>
        <taxon>Micrococcales</taxon>
        <taxon>Microbacteriaceae</taxon>
        <taxon>Cryobacterium</taxon>
    </lineage>
</organism>
<protein>
    <recommendedName>
        <fullName evidence="3">XRE family transcriptional regulator</fullName>
    </recommendedName>
</protein>
<dbReference type="InterPro" id="IPR046039">
    <property type="entry name" value="DUF5997"/>
</dbReference>
<dbReference type="EMBL" id="SOFS01000017">
    <property type="protein sequence ID" value="TFC21189.1"/>
    <property type="molecule type" value="Genomic_DNA"/>
</dbReference>
<evidence type="ECO:0000313" key="1">
    <source>
        <dbReference type="EMBL" id="TFC21189.1"/>
    </source>
</evidence>
<gene>
    <name evidence="1" type="ORF">E3O46_07715</name>
</gene>
<reference evidence="1 2" key="1">
    <citation type="submission" date="2019-03" db="EMBL/GenBank/DDBJ databases">
        <title>Genomics of glacier-inhabiting Cryobacterium strains.</title>
        <authorList>
            <person name="Liu Q."/>
            <person name="Xin Y.-H."/>
        </authorList>
    </citation>
    <scope>NUCLEOTIDE SEQUENCE [LARGE SCALE GENOMIC DNA]</scope>
    <source>
        <strain evidence="1 2">MDB1-5</strain>
    </source>
</reference>
<comment type="caution">
    <text evidence="1">The sequence shown here is derived from an EMBL/GenBank/DDBJ whole genome shotgun (WGS) entry which is preliminary data.</text>
</comment>
<keyword evidence="2" id="KW-1185">Reference proteome</keyword>
<evidence type="ECO:0008006" key="3">
    <source>
        <dbReference type="Google" id="ProtNLM"/>
    </source>
</evidence>
<dbReference type="Pfam" id="PF19460">
    <property type="entry name" value="DUF5997"/>
    <property type="match status" value="1"/>
</dbReference>
<evidence type="ECO:0000313" key="2">
    <source>
        <dbReference type="Proteomes" id="UP000297604"/>
    </source>
</evidence>
<accession>A0ABY2INI4</accession>